<organism evidence="6 7">
    <name type="scientific">Amycolatopsis pigmentata</name>
    <dbReference type="NCBI Taxonomy" id="450801"/>
    <lineage>
        <taxon>Bacteria</taxon>
        <taxon>Bacillati</taxon>
        <taxon>Actinomycetota</taxon>
        <taxon>Actinomycetes</taxon>
        <taxon>Pseudonocardiales</taxon>
        <taxon>Pseudonocardiaceae</taxon>
        <taxon>Amycolatopsis</taxon>
    </lineage>
</organism>
<name>A0ABW5G227_9PSEU</name>
<dbReference type="RefSeq" id="WP_378269213.1">
    <property type="nucleotide sequence ID" value="NZ_JBHUKR010000021.1"/>
</dbReference>
<dbReference type="PANTHER" id="PTHR46496">
    <property type="match status" value="1"/>
</dbReference>
<evidence type="ECO:0000259" key="5">
    <source>
        <dbReference type="Pfam" id="PF01494"/>
    </source>
</evidence>
<evidence type="ECO:0000256" key="4">
    <source>
        <dbReference type="ARBA" id="ARBA00023002"/>
    </source>
</evidence>
<dbReference type="Gene3D" id="3.50.50.60">
    <property type="entry name" value="FAD/NAD(P)-binding domain"/>
    <property type="match status" value="1"/>
</dbReference>
<reference evidence="7" key="1">
    <citation type="journal article" date="2019" name="Int. J. Syst. Evol. Microbiol.">
        <title>The Global Catalogue of Microorganisms (GCM) 10K type strain sequencing project: providing services to taxonomists for standard genome sequencing and annotation.</title>
        <authorList>
            <consortium name="The Broad Institute Genomics Platform"/>
            <consortium name="The Broad Institute Genome Sequencing Center for Infectious Disease"/>
            <person name="Wu L."/>
            <person name="Ma J."/>
        </authorList>
    </citation>
    <scope>NUCLEOTIDE SEQUENCE [LARGE SCALE GENOMIC DNA]</scope>
    <source>
        <strain evidence="7">CGMCC 4.7645</strain>
    </source>
</reference>
<evidence type="ECO:0000256" key="3">
    <source>
        <dbReference type="ARBA" id="ARBA00022827"/>
    </source>
</evidence>
<keyword evidence="2" id="KW-0285">Flavoprotein</keyword>
<dbReference type="PRINTS" id="PR00420">
    <property type="entry name" value="RNGMNOXGNASE"/>
</dbReference>
<dbReference type="Pfam" id="PF01494">
    <property type="entry name" value="FAD_binding_3"/>
    <property type="match status" value="1"/>
</dbReference>
<dbReference type="SUPFAM" id="SSF51905">
    <property type="entry name" value="FAD/NAD(P)-binding domain"/>
    <property type="match status" value="1"/>
</dbReference>
<accession>A0ABW5G227</accession>
<evidence type="ECO:0000313" key="6">
    <source>
        <dbReference type="EMBL" id="MFD2420912.1"/>
    </source>
</evidence>
<evidence type="ECO:0000256" key="1">
    <source>
        <dbReference type="ARBA" id="ARBA00001974"/>
    </source>
</evidence>
<keyword evidence="4" id="KW-0560">Oxidoreductase</keyword>
<feature type="domain" description="FAD-binding" evidence="5">
    <location>
        <begin position="5"/>
        <end position="338"/>
    </location>
</feature>
<dbReference type="PANTHER" id="PTHR46496:SF1">
    <property type="entry name" value="ZEAXANTHIN EPOXIDASE, CHLOROPLASTIC"/>
    <property type="match status" value="1"/>
</dbReference>
<dbReference type="Proteomes" id="UP001597417">
    <property type="component" value="Unassembled WGS sequence"/>
</dbReference>
<evidence type="ECO:0000313" key="7">
    <source>
        <dbReference type="Proteomes" id="UP001597417"/>
    </source>
</evidence>
<proteinExistence type="predicted"/>
<dbReference type="InterPro" id="IPR002938">
    <property type="entry name" value="FAD-bd"/>
</dbReference>
<dbReference type="EMBL" id="JBHUKR010000021">
    <property type="protein sequence ID" value="MFD2420912.1"/>
    <property type="molecule type" value="Genomic_DNA"/>
</dbReference>
<keyword evidence="3" id="KW-0274">FAD</keyword>
<comment type="caution">
    <text evidence="6">The sequence shown here is derived from an EMBL/GenBank/DDBJ whole genome shotgun (WGS) entry which is preliminary data.</text>
</comment>
<evidence type="ECO:0000256" key="2">
    <source>
        <dbReference type="ARBA" id="ARBA00022630"/>
    </source>
</evidence>
<dbReference type="InterPro" id="IPR036188">
    <property type="entry name" value="FAD/NAD-bd_sf"/>
</dbReference>
<keyword evidence="7" id="KW-1185">Reference proteome</keyword>
<sequence length="382" mass="41710">MTRKAIIVGAGIGGLSAAATLRRVGLDVEIYERASDLRPSGSALSLMSNAVLALATLGIEPKFEKNAPVVTDLHFRTKSGRGIRTLRFKPLTDELGAPSFAIHRADLQRALADEIGDSPITFDAAATGFEPDGDGVRVSFEDGRTARGDLVIGADGFHSAIRRQIAGPERPRDGGYVCWLATPRYSDPRVPPGFAAHYWGNGARFGITDIGAGRVYWWGTKNMAPEQARNWRGTHADVLRTYAGWAGEVTALIEATPEEDLLTVPAQDRPFLERWGQGPVTLLGDAAHPMLTSLAQGAAVTVEDAVVLARHLADASDVSAALRAYEDERRARTKWMVELSWSMSRMEQSEGPFRVALRNNYFRFVPRSVLDRNNRTLLDFPA</sequence>
<comment type="cofactor">
    <cofactor evidence="1">
        <name>FAD</name>
        <dbReference type="ChEBI" id="CHEBI:57692"/>
    </cofactor>
</comment>
<gene>
    <name evidence="6" type="ORF">ACFSXZ_31740</name>
</gene>
<protein>
    <submittedName>
        <fullName evidence="6">FAD-dependent oxidoreductase</fullName>
    </submittedName>
</protein>